<gene>
    <name evidence="1" type="ORF">DT594_17340</name>
</gene>
<proteinExistence type="predicted"/>
<name>A0A7V7GPL5_9GAMM</name>
<dbReference type="Proteomes" id="UP000463138">
    <property type="component" value="Unassembled WGS sequence"/>
</dbReference>
<dbReference type="Gene3D" id="3.20.20.410">
    <property type="entry name" value="Protein of unknown function UPF0759"/>
    <property type="match status" value="1"/>
</dbReference>
<dbReference type="OrthoDB" id="9780310at2"/>
<evidence type="ECO:0000313" key="2">
    <source>
        <dbReference type="Proteomes" id="UP000463138"/>
    </source>
</evidence>
<dbReference type="InterPro" id="IPR002763">
    <property type="entry name" value="DUF72"/>
</dbReference>
<sequence length="310" mass="35201">MFLPDLDFPLRFSVTTPNPPRIVLGCPLWAEPAWRGALYRSDADADQRLQQYAQVFGAVEGNTTFYALPSAVTVARWAELLPDTFHFCAKLPREVSHAGRLDPQSPDLQRFFQRMSPLERRFGPIWLQLPARFGPDALGELLGFLDTLPTAWRYAVEVRHPGFFLKDEAERQLNRQLHERGIERLIFDSRALFASDSTDPATVEAKARKPRLPVHALALGQQPAVRFIGGMDNQANLGFLQPWLDKCEQWLAEGREPMLFVHTPDNRLAPELARLFVQQLAERVPGLEPMPAWPGECELAEQPVQDVLFE</sequence>
<dbReference type="InterPro" id="IPR036520">
    <property type="entry name" value="UPF0759_sf"/>
</dbReference>
<dbReference type="RefSeq" id="WP_149334224.1">
    <property type="nucleotide sequence ID" value="NZ_QOVF01000008.1"/>
</dbReference>
<comment type="caution">
    <text evidence="1">The sequence shown here is derived from an EMBL/GenBank/DDBJ whole genome shotgun (WGS) entry which is preliminary data.</text>
</comment>
<dbReference type="Pfam" id="PF01904">
    <property type="entry name" value="DUF72"/>
    <property type="match status" value="1"/>
</dbReference>
<dbReference type="PANTHER" id="PTHR30348">
    <property type="entry name" value="UNCHARACTERIZED PROTEIN YECE"/>
    <property type="match status" value="1"/>
</dbReference>
<accession>A0A7V7GPL5</accession>
<reference evidence="1 2" key="1">
    <citation type="submission" date="2018-07" db="EMBL/GenBank/DDBJ databases">
        <title>Pseudomonas laoshanensis sp. nov., isolated from soil.</title>
        <authorList>
            <person name="Sun J."/>
            <person name="Yu L."/>
            <person name="Wang M."/>
            <person name="Zhang C."/>
        </authorList>
    </citation>
    <scope>NUCLEOTIDE SEQUENCE [LARGE SCALE GENOMIC DNA]</scope>
    <source>
        <strain evidence="1 2">Y22</strain>
    </source>
</reference>
<evidence type="ECO:0000313" key="1">
    <source>
        <dbReference type="EMBL" id="KAA0691340.1"/>
    </source>
</evidence>
<dbReference type="SUPFAM" id="SSF117396">
    <property type="entry name" value="TM1631-like"/>
    <property type="match status" value="1"/>
</dbReference>
<protein>
    <submittedName>
        <fullName evidence="1">DUF72 domain-containing protein</fullName>
    </submittedName>
</protein>
<keyword evidence="2" id="KW-1185">Reference proteome</keyword>
<dbReference type="EMBL" id="QOVF01000008">
    <property type="protein sequence ID" value="KAA0691340.1"/>
    <property type="molecule type" value="Genomic_DNA"/>
</dbReference>
<organism evidence="1 2">
    <name type="scientific">Halopseudomonas laoshanensis</name>
    <dbReference type="NCBI Taxonomy" id="2268758"/>
    <lineage>
        <taxon>Bacteria</taxon>
        <taxon>Pseudomonadati</taxon>
        <taxon>Pseudomonadota</taxon>
        <taxon>Gammaproteobacteria</taxon>
        <taxon>Pseudomonadales</taxon>
        <taxon>Pseudomonadaceae</taxon>
        <taxon>Halopseudomonas</taxon>
    </lineage>
</organism>
<dbReference type="PANTHER" id="PTHR30348:SF9">
    <property type="entry name" value="UPF0759 PROTEIN YECE"/>
    <property type="match status" value="1"/>
</dbReference>
<dbReference type="AlphaFoldDB" id="A0A7V7GPL5"/>